<keyword evidence="4 8" id="KW-1003">Cell membrane</keyword>
<dbReference type="PANTHER" id="PTHR38438:SF1">
    <property type="entry name" value="RIBOFLAVIN TRANSPORTER RIBU"/>
    <property type="match status" value="1"/>
</dbReference>
<proteinExistence type="inferred from homology"/>
<feature type="transmembrane region" description="Helical" evidence="9">
    <location>
        <begin position="70"/>
        <end position="90"/>
    </location>
</feature>
<reference evidence="10 11" key="1">
    <citation type="submission" date="2019-08" db="EMBL/GenBank/DDBJ databases">
        <title>In-depth cultivation of the pig gut microbiome towards novel bacterial diversity and tailored functional studies.</title>
        <authorList>
            <person name="Wylensek D."/>
            <person name="Hitch T.C.A."/>
            <person name="Clavel T."/>
        </authorList>
    </citation>
    <scope>NUCLEOTIDE SEQUENCE [LARGE SCALE GENOMIC DNA]</scope>
    <source>
        <strain evidence="10 11">BL-389-WT-3D</strain>
    </source>
</reference>
<dbReference type="PANTHER" id="PTHR38438">
    <property type="entry name" value="RIBOFLAVIN TRANSPORTER RIBU"/>
    <property type="match status" value="1"/>
</dbReference>
<keyword evidence="7 8" id="KW-0472">Membrane</keyword>
<dbReference type="Gene3D" id="1.10.1760.20">
    <property type="match status" value="1"/>
</dbReference>
<evidence type="ECO:0000313" key="11">
    <source>
        <dbReference type="Proteomes" id="UP000462363"/>
    </source>
</evidence>
<dbReference type="RefSeq" id="WP_154322525.1">
    <property type="nucleotide sequence ID" value="NZ_CAMAAA010000015.1"/>
</dbReference>
<comment type="function">
    <text evidence="8">Probably a riboflavin-binding protein that interacts with the energy-coupling factor (ECF) ABC-transporter complex.</text>
</comment>
<comment type="subcellular location">
    <subcellularLocation>
        <location evidence="1">Cell membrane</location>
        <topology evidence="1">Multi-pass membrane protein</topology>
    </subcellularLocation>
</comment>
<evidence type="ECO:0000256" key="1">
    <source>
        <dbReference type="ARBA" id="ARBA00004651"/>
    </source>
</evidence>
<organism evidence="10 11">
    <name type="scientific">Clostridium scindens (strain JCM 10418 / VPI 12708)</name>
    <dbReference type="NCBI Taxonomy" id="29347"/>
    <lineage>
        <taxon>Bacteria</taxon>
        <taxon>Bacillati</taxon>
        <taxon>Bacillota</taxon>
        <taxon>Clostridia</taxon>
        <taxon>Lachnospirales</taxon>
        <taxon>Lachnospiraceae</taxon>
    </lineage>
</organism>
<keyword evidence="3 8" id="KW-0813">Transport</keyword>
<keyword evidence="5 9" id="KW-0812">Transmembrane</keyword>
<dbReference type="InterPro" id="IPR025720">
    <property type="entry name" value="RibU"/>
</dbReference>
<evidence type="ECO:0000256" key="2">
    <source>
        <dbReference type="ARBA" id="ARBA00005540"/>
    </source>
</evidence>
<dbReference type="Proteomes" id="UP000462363">
    <property type="component" value="Unassembled WGS sequence"/>
</dbReference>
<protein>
    <recommendedName>
        <fullName evidence="8">Riboflavin transporter</fullName>
    </recommendedName>
</protein>
<evidence type="ECO:0000256" key="4">
    <source>
        <dbReference type="ARBA" id="ARBA00022475"/>
    </source>
</evidence>
<feature type="transmembrane region" description="Helical" evidence="9">
    <location>
        <begin position="131"/>
        <end position="156"/>
    </location>
</feature>
<sequence length="220" mass="24346">MNQMKETTNVTTGENLKSRDDARTKVKKIAFIGLMGAVSAVLMLFRFPIPFMPPFLSFDLSGLMEMLGGFMFGPMAAACIIVVKILLQLVMQGSFSLGTGELQNLILSCSYVLPALIIYHRNKTKKMAITGMAVSTIFVSVMAVFTNLYLIIPFYVKLFGMSMDDIITMCRTVSPAMKNVTTMAVFGLLPFNLIKYGVTSLVTFIVYKRLSRVIKGIISK</sequence>
<evidence type="ECO:0000256" key="3">
    <source>
        <dbReference type="ARBA" id="ARBA00022448"/>
    </source>
</evidence>
<evidence type="ECO:0000256" key="5">
    <source>
        <dbReference type="ARBA" id="ARBA00022692"/>
    </source>
</evidence>
<dbReference type="GO" id="GO:0032217">
    <property type="term" value="F:riboflavin transmembrane transporter activity"/>
    <property type="evidence" value="ECO:0007669"/>
    <property type="project" value="UniProtKB-UniRule"/>
</dbReference>
<gene>
    <name evidence="10" type="ORF">FYJ37_05265</name>
</gene>
<evidence type="ECO:0000256" key="6">
    <source>
        <dbReference type="ARBA" id="ARBA00022989"/>
    </source>
</evidence>
<evidence type="ECO:0000256" key="8">
    <source>
        <dbReference type="PIRNR" id="PIRNR037778"/>
    </source>
</evidence>
<name>A0A844F5E2_CLOSV</name>
<keyword evidence="6 9" id="KW-1133">Transmembrane helix</keyword>
<comment type="similarity">
    <text evidence="2 8">Belongs to the prokaryotic riboflavin transporter (P-RFT) (TC 2.A.87) family.</text>
</comment>
<feature type="transmembrane region" description="Helical" evidence="9">
    <location>
        <begin position="183"/>
        <end position="207"/>
    </location>
</feature>
<accession>A0A844F5E2</accession>
<evidence type="ECO:0000313" key="10">
    <source>
        <dbReference type="EMBL" id="MSS39776.1"/>
    </source>
</evidence>
<evidence type="ECO:0000256" key="7">
    <source>
        <dbReference type="ARBA" id="ARBA00023136"/>
    </source>
</evidence>
<feature type="transmembrane region" description="Helical" evidence="9">
    <location>
        <begin position="29"/>
        <end position="49"/>
    </location>
</feature>
<dbReference type="AlphaFoldDB" id="A0A844F5E2"/>
<dbReference type="PIRSF" id="PIRSF037778">
    <property type="entry name" value="UCP037778_transp_RibU"/>
    <property type="match status" value="1"/>
</dbReference>
<evidence type="ECO:0000256" key="9">
    <source>
        <dbReference type="SAM" id="Phobius"/>
    </source>
</evidence>
<dbReference type="Pfam" id="PF12822">
    <property type="entry name" value="ECF_trnsprt"/>
    <property type="match status" value="1"/>
</dbReference>
<comment type="caution">
    <text evidence="10">The sequence shown here is derived from an EMBL/GenBank/DDBJ whole genome shotgun (WGS) entry which is preliminary data.</text>
</comment>
<dbReference type="InterPro" id="IPR024529">
    <property type="entry name" value="ECF_trnsprt_substrate-spec"/>
</dbReference>
<dbReference type="EMBL" id="VUMB01000008">
    <property type="protein sequence ID" value="MSS39776.1"/>
    <property type="molecule type" value="Genomic_DNA"/>
</dbReference>
<dbReference type="GO" id="GO:0005886">
    <property type="term" value="C:plasma membrane"/>
    <property type="evidence" value="ECO:0007669"/>
    <property type="project" value="UniProtKB-SubCell"/>
</dbReference>